<accession>C5R9T4</accession>
<proteinExistence type="predicted"/>
<dbReference type="PANTHER" id="PTHR30015">
    <property type="entry name" value="MRR RESTRICTION SYSTEM PROTEIN"/>
    <property type="match status" value="1"/>
</dbReference>
<comment type="caution">
    <text evidence="4">The sequence shown here is derived from an EMBL/GenBank/DDBJ whole genome shotgun (WGS) entry which is preliminary data.</text>
</comment>
<protein>
    <submittedName>
        <fullName evidence="4">Restriction endonuclease</fullName>
    </submittedName>
</protein>
<dbReference type="eggNOG" id="COG1715">
    <property type="taxonomic scope" value="Bacteria"/>
</dbReference>
<dbReference type="InterPro" id="IPR011856">
    <property type="entry name" value="tRNA_endonuc-like_dom_sf"/>
</dbReference>
<dbReference type="Gene3D" id="3.40.1350.10">
    <property type="match status" value="1"/>
</dbReference>
<keyword evidence="4" id="KW-0255">Endonuclease</keyword>
<dbReference type="GO" id="GO:0009307">
    <property type="term" value="P:DNA restriction-modification system"/>
    <property type="evidence" value="ECO:0007669"/>
    <property type="project" value="InterPro"/>
</dbReference>
<dbReference type="PANTHER" id="PTHR30015:SF7">
    <property type="entry name" value="TYPE IV METHYL-DIRECTED RESTRICTION ENZYME ECOKMRR"/>
    <property type="match status" value="1"/>
</dbReference>
<keyword evidence="5" id="KW-1185">Reference proteome</keyword>
<name>C5R9T4_WEIPA</name>
<dbReference type="Pfam" id="PF04471">
    <property type="entry name" value="Mrr_cat"/>
    <property type="match status" value="1"/>
</dbReference>
<dbReference type="Proteomes" id="UP000004528">
    <property type="component" value="Unassembled WGS sequence"/>
</dbReference>
<feature type="domain" description="Restriction system protein Mrr-like N-terminal" evidence="3">
    <location>
        <begin position="46"/>
        <end position="122"/>
    </location>
</feature>
<reference evidence="4 5" key="1">
    <citation type="submission" date="2009-04" db="EMBL/GenBank/DDBJ databases">
        <authorList>
            <person name="Qin X."/>
            <person name="Bachman B."/>
            <person name="Battles P."/>
            <person name="Bell A."/>
            <person name="Bess C."/>
            <person name="Bickham C."/>
            <person name="Chaboub L."/>
            <person name="Chen D."/>
            <person name="Coyle M."/>
            <person name="Deiros D.R."/>
            <person name="Dinh H."/>
            <person name="Forbes L."/>
            <person name="Fowler G."/>
            <person name="Francisco L."/>
            <person name="Fu Q."/>
            <person name="Gubbala S."/>
            <person name="Hale W."/>
            <person name="Han Y."/>
            <person name="Hemphill L."/>
            <person name="Highlander S.K."/>
            <person name="Hirani K."/>
            <person name="Hogues M."/>
            <person name="Jackson L."/>
            <person name="Jakkamsetti A."/>
            <person name="Javaid M."/>
            <person name="Jiang H."/>
            <person name="Korchina V."/>
            <person name="Kovar C."/>
            <person name="Lara F."/>
            <person name="Lee S."/>
            <person name="Mata R."/>
            <person name="Mathew T."/>
            <person name="Moen C."/>
            <person name="Morales K."/>
            <person name="Munidasa M."/>
            <person name="Nazareth L."/>
            <person name="Ngo R."/>
            <person name="Nguyen L."/>
            <person name="Okwuonu G."/>
            <person name="Ongeri F."/>
            <person name="Patil S."/>
            <person name="Petrosino J."/>
            <person name="Pham C."/>
            <person name="Pham P."/>
            <person name="Pu L.-L."/>
            <person name="Puazo M."/>
            <person name="Raj R."/>
            <person name="Reid J."/>
            <person name="Rouhana J."/>
            <person name="Saada N."/>
            <person name="Shang Y."/>
            <person name="Simmons D."/>
            <person name="Thornton R."/>
            <person name="Warren J."/>
            <person name="Weissenberger G."/>
            <person name="Zhang J."/>
            <person name="Zhang L."/>
            <person name="Zhou C."/>
            <person name="Zhu D."/>
            <person name="Muzny D."/>
            <person name="Worley K."/>
            <person name="Gibbs R."/>
        </authorList>
    </citation>
    <scope>NUCLEOTIDE SEQUENCE [LARGE SCALE GENOMIC DNA]</scope>
    <source>
        <strain evidence="4 5">ATCC 33313</strain>
    </source>
</reference>
<dbReference type="Pfam" id="PF14338">
    <property type="entry name" value="Mrr_N"/>
    <property type="match status" value="1"/>
</dbReference>
<dbReference type="InterPro" id="IPR052906">
    <property type="entry name" value="Type_IV_Methyl-Rstrct_Enzyme"/>
</dbReference>
<dbReference type="OrthoDB" id="9803736at2"/>
<dbReference type="InterPro" id="IPR011335">
    <property type="entry name" value="Restrct_endonuc-II-like"/>
</dbReference>
<gene>
    <name evidence="4" type="primary">mrr</name>
    <name evidence="4" type="ORF">HMPREF0877_0729</name>
</gene>
<keyword evidence="1" id="KW-0378">Hydrolase</keyword>
<dbReference type="GO" id="GO:0003677">
    <property type="term" value="F:DNA binding"/>
    <property type="evidence" value="ECO:0007669"/>
    <property type="project" value="InterPro"/>
</dbReference>
<dbReference type="SUPFAM" id="SSF52980">
    <property type="entry name" value="Restriction endonuclease-like"/>
    <property type="match status" value="1"/>
</dbReference>
<evidence type="ECO:0000259" key="3">
    <source>
        <dbReference type="Pfam" id="PF14338"/>
    </source>
</evidence>
<organism evidence="4 5">
    <name type="scientific">Weissella paramesenteroides ATCC 33313</name>
    <dbReference type="NCBI Taxonomy" id="585506"/>
    <lineage>
        <taxon>Bacteria</taxon>
        <taxon>Bacillati</taxon>
        <taxon>Bacillota</taxon>
        <taxon>Bacilli</taxon>
        <taxon>Lactobacillales</taxon>
        <taxon>Lactobacillaceae</taxon>
        <taxon>Weissella</taxon>
    </lineage>
</organism>
<feature type="domain" description="Restriction endonuclease type IV Mrr" evidence="2">
    <location>
        <begin position="193"/>
        <end position="310"/>
    </location>
</feature>
<keyword evidence="4" id="KW-0540">Nuclease</keyword>
<sequence length="333" mass="37612">MVVNNVWADKFGLDRKVDSKQVKMPKSWISYFNAESSQIEKISAIAIIKALKEFGGPTKAKLVKEKASEYDCYTQEEREATGDSGYSVLNLHQQFAMSNLKRAGLLTSPTRGVWELTDEGRRINWETFDIWEDVYSKSIPVWEETKAKKRKQKKAAKQAAQEETSVNADVTSDGEMTEVDEDEVWRKELLRKLQNMNPYKFEELVVNLLRKIGIEMALTPKSGDSGIDGIGYLRTPELLTYKVVLQTKRFAKGQVTGPDISNFAGTISGNNADRGIFVTTSTYTKDAVNRSRQGANLITLINGEELIDLLFEQQMGVREKTIVVIDDQLFSEN</sequence>
<dbReference type="InterPro" id="IPR007560">
    <property type="entry name" value="Restrct_endonuc_IV_Mrr"/>
</dbReference>
<evidence type="ECO:0000259" key="2">
    <source>
        <dbReference type="Pfam" id="PF04471"/>
    </source>
</evidence>
<dbReference type="RefSeq" id="WP_002828277.1">
    <property type="nucleotide sequence ID" value="NZ_GG697129.1"/>
</dbReference>
<evidence type="ECO:0000313" key="5">
    <source>
        <dbReference type="Proteomes" id="UP000004528"/>
    </source>
</evidence>
<evidence type="ECO:0000313" key="4">
    <source>
        <dbReference type="EMBL" id="EER75184.1"/>
    </source>
</evidence>
<dbReference type="STRING" id="585506.HMPREF0877_0729"/>
<dbReference type="HOGENOM" id="CLU_063822_1_0_9"/>
<dbReference type="GO" id="GO:0015666">
    <property type="term" value="F:restriction endodeoxyribonuclease activity"/>
    <property type="evidence" value="ECO:0007669"/>
    <property type="project" value="TreeGrafter"/>
</dbReference>
<dbReference type="AlphaFoldDB" id="C5R9T4"/>
<evidence type="ECO:0000256" key="1">
    <source>
        <dbReference type="ARBA" id="ARBA00022801"/>
    </source>
</evidence>
<dbReference type="InterPro" id="IPR025745">
    <property type="entry name" value="Mrr-like_N_dom"/>
</dbReference>
<dbReference type="EMBL" id="ACKU01000008">
    <property type="protein sequence ID" value="EER75184.1"/>
    <property type="molecule type" value="Genomic_DNA"/>
</dbReference>